<comment type="subcellular location">
    <subcellularLocation>
        <location evidence="1 7">Cell membrane</location>
        <topology evidence="1 7">Multi-pass membrane protein</topology>
    </subcellularLocation>
</comment>
<feature type="transmembrane region" description="Helical" evidence="7">
    <location>
        <begin position="171"/>
        <end position="193"/>
    </location>
</feature>
<dbReference type="Proteomes" id="UP000019141">
    <property type="component" value="Unassembled WGS sequence"/>
</dbReference>
<comment type="similarity">
    <text evidence="7">Belongs to the binding-protein-dependent transport system permease family.</text>
</comment>
<feature type="transmembrane region" description="Helical" evidence="7">
    <location>
        <begin position="9"/>
        <end position="30"/>
    </location>
</feature>
<dbReference type="Pfam" id="PF19300">
    <property type="entry name" value="BPD_transp_1_N"/>
    <property type="match status" value="1"/>
</dbReference>
<dbReference type="PROSITE" id="PS50928">
    <property type="entry name" value="ABC_TM1"/>
    <property type="match status" value="1"/>
</dbReference>
<dbReference type="GO" id="GO:0071916">
    <property type="term" value="F:dipeptide transmembrane transporter activity"/>
    <property type="evidence" value="ECO:0007669"/>
    <property type="project" value="TreeGrafter"/>
</dbReference>
<accession>W4L837</accession>
<feature type="domain" description="ABC transmembrane type-1" evidence="8">
    <location>
        <begin position="98"/>
        <end position="235"/>
    </location>
</feature>
<reference evidence="9 10" key="1">
    <citation type="journal article" date="2014" name="Nature">
        <title>An environmental bacterial taxon with a large and distinct metabolic repertoire.</title>
        <authorList>
            <person name="Wilson M.C."/>
            <person name="Mori T."/>
            <person name="Ruckert C."/>
            <person name="Uria A.R."/>
            <person name="Helf M.J."/>
            <person name="Takada K."/>
            <person name="Gernert C."/>
            <person name="Steffens U.A."/>
            <person name="Heycke N."/>
            <person name="Schmitt S."/>
            <person name="Rinke C."/>
            <person name="Helfrich E.J."/>
            <person name="Brachmann A.O."/>
            <person name="Gurgui C."/>
            <person name="Wakimoto T."/>
            <person name="Kracht M."/>
            <person name="Crusemann M."/>
            <person name="Hentschel U."/>
            <person name="Abe I."/>
            <person name="Matsunaga S."/>
            <person name="Kalinowski J."/>
            <person name="Takeyama H."/>
            <person name="Piel J."/>
        </authorList>
    </citation>
    <scope>NUCLEOTIDE SEQUENCE [LARGE SCALE GENOMIC DNA]</scope>
    <source>
        <strain evidence="10">TSY1</strain>
    </source>
</reference>
<evidence type="ECO:0000256" key="6">
    <source>
        <dbReference type="ARBA" id="ARBA00023136"/>
    </source>
</evidence>
<keyword evidence="4 7" id="KW-0812">Transmembrane</keyword>
<sequence length="235" mass="26799">MRDYIIRRILLMIPTLFGALTLIFFIMNIFPGDVALMILGEETGQANPEDLARLRAQLGFDRPLYVQYLSWLWGVVKLDFGTSLWTGVPVFEEIWVRLPITLTLIVFSVFLSMILAIPIGIVAALKQDSWIDYGLRVFTISGLSIPSFWFGLMVVLFLLLVFNWFPPLTYAVIYTSPWIAIQQLMMPALVLGYRQAAVSARMMRSSMLEVLREDFVRTARAKGLKERIVIGCNSH</sequence>
<proteinExistence type="inferred from homology"/>
<evidence type="ECO:0000313" key="10">
    <source>
        <dbReference type="Proteomes" id="UP000019141"/>
    </source>
</evidence>
<dbReference type="PANTHER" id="PTHR43163">
    <property type="entry name" value="DIPEPTIDE TRANSPORT SYSTEM PERMEASE PROTEIN DPPB-RELATED"/>
    <property type="match status" value="1"/>
</dbReference>
<dbReference type="InterPro" id="IPR035906">
    <property type="entry name" value="MetI-like_sf"/>
</dbReference>
<name>W4L837_ENTF1</name>
<evidence type="ECO:0000313" key="9">
    <source>
        <dbReference type="EMBL" id="ETW94243.1"/>
    </source>
</evidence>
<keyword evidence="10" id="KW-1185">Reference proteome</keyword>
<gene>
    <name evidence="9" type="ORF">ETSY1_35740</name>
</gene>
<protein>
    <recommendedName>
        <fullName evidence="8">ABC transmembrane type-1 domain-containing protein</fullName>
    </recommendedName>
</protein>
<dbReference type="AlphaFoldDB" id="W4L837"/>
<dbReference type="SUPFAM" id="SSF161098">
    <property type="entry name" value="MetI-like"/>
    <property type="match status" value="1"/>
</dbReference>
<evidence type="ECO:0000256" key="1">
    <source>
        <dbReference type="ARBA" id="ARBA00004651"/>
    </source>
</evidence>
<dbReference type="EMBL" id="AZHW01001098">
    <property type="protein sequence ID" value="ETW94243.1"/>
    <property type="molecule type" value="Genomic_DNA"/>
</dbReference>
<keyword evidence="6 7" id="KW-0472">Membrane</keyword>
<feature type="non-terminal residue" evidence="9">
    <location>
        <position position="235"/>
    </location>
</feature>
<dbReference type="CDD" id="cd06261">
    <property type="entry name" value="TM_PBP2"/>
    <property type="match status" value="1"/>
</dbReference>
<dbReference type="PANTHER" id="PTHR43163:SF6">
    <property type="entry name" value="DIPEPTIDE TRANSPORT SYSTEM PERMEASE PROTEIN DPPB-RELATED"/>
    <property type="match status" value="1"/>
</dbReference>
<dbReference type="Gene3D" id="1.10.3720.10">
    <property type="entry name" value="MetI-like"/>
    <property type="match status" value="1"/>
</dbReference>
<dbReference type="GO" id="GO:0005886">
    <property type="term" value="C:plasma membrane"/>
    <property type="evidence" value="ECO:0007669"/>
    <property type="project" value="UniProtKB-SubCell"/>
</dbReference>
<keyword evidence="2 7" id="KW-0813">Transport</keyword>
<dbReference type="InterPro" id="IPR045621">
    <property type="entry name" value="BPD_transp_1_N"/>
</dbReference>
<keyword evidence="3" id="KW-1003">Cell membrane</keyword>
<evidence type="ECO:0000256" key="3">
    <source>
        <dbReference type="ARBA" id="ARBA00022475"/>
    </source>
</evidence>
<feature type="transmembrane region" description="Helical" evidence="7">
    <location>
        <begin position="137"/>
        <end position="165"/>
    </location>
</feature>
<feature type="transmembrane region" description="Helical" evidence="7">
    <location>
        <begin position="100"/>
        <end position="125"/>
    </location>
</feature>
<comment type="caution">
    <text evidence="9">The sequence shown here is derived from an EMBL/GenBank/DDBJ whole genome shotgun (WGS) entry which is preliminary data.</text>
</comment>
<organism evidence="9 10">
    <name type="scientific">Entotheonella factor</name>
    <dbReference type="NCBI Taxonomy" id="1429438"/>
    <lineage>
        <taxon>Bacteria</taxon>
        <taxon>Pseudomonadati</taxon>
        <taxon>Nitrospinota/Tectimicrobiota group</taxon>
        <taxon>Candidatus Tectimicrobiota</taxon>
        <taxon>Candidatus Entotheonellia</taxon>
        <taxon>Candidatus Entotheonellales</taxon>
        <taxon>Candidatus Entotheonellaceae</taxon>
        <taxon>Candidatus Entotheonella</taxon>
    </lineage>
</organism>
<evidence type="ECO:0000256" key="5">
    <source>
        <dbReference type="ARBA" id="ARBA00022989"/>
    </source>
</evidence>
<keyword evidence="5 7" id="KW-1133">Transmembrane helix</keyword>
<dbReference type="Pfam" id="PF00528">
    <property type="entry name" value="BPD_transp_1"/>
    <property type="match status" value="1"/>
</dbReference>
<dbReference type="InterPro" id="IPR000515">
    <property type="entry name" value="MetI-like"/>
</dbReference>
<evidence type="ECO:0000256" key="7">
    <source>
        <dbReference type="RuleBase" id="RU363032"/>
    </source>
</evidence>
<dbReference type="HOGENOM" id="CLU_036879_1_2_7"/>
<evidence type="ECO:0000256" key="4">
    <source>
        <dbReference type="ARBA" id="ARBA00022692"/>
    </source>
</evidence>
<evidence type="ECO:0000259" key="8">
    <source>
        <dbReference type="PROSITE" id="PS50928"/>
    </source>
</evidence>
<evidence type="ECO:0000256" key="2">
    <source>
        <dbReference type="ARBA" id="ARBA00022448"/>
    </source>
</evidence>